<sequence>MLQVLFEVLPPGGVPSGAFSATVTACGVAPGTCIVLIQLASGRLRAQAAKLASLAKLAAEIKARCFDRHRVSVTEVYWSVADGGLRPQVAPAPRDERLRVDDATYLMLERAIRETPQHRKRYEVPGPRRKPRFA</sequence>
<evidence type="ECO:0000313" key="2">
    <source>
        <dbReference type="EMBL" id="TFZ00102.1"/>
    </source>
</evidence>
<keyword evidence="1" id="KW-0812">Transmembrane</keyword>
<keyword evidence="3" id="KW-1185">Reference proteome</keyword>
<dbReference type="EMBL" id="SMLK01000004">
    <property type="protein sequence ID" value="TFZ00102.1"/>
    <property type="molecule type" value="Genomic_DNA"/>
</dbReference>
<comment type="caution">
    <text evidence="2">The sequence shown here is derived from an EMBL/GenBank/DDBJ whole genome shotgun (WGS) entry which is preliminary data.</text>
</comment>
<evidence type="ECO:0000313" key="3">
    <source>
        <dbReference type="Proteomes" id="UP000297839"/>
    </source>
</evidence>
<evidence type="ECO:0000256" key="1">
    <source>
        <dbReference type="SAM" id="Phobius"/>
    </source>
</evidence>
<feature type="transmembrane region" description="Helical" evidence="1">
    <location>
        <begin position="20"/>
        <end position="40"/>
    </location>
</feature>
<keyword evidence="1" id="KW-1133">Transmembrane helix</keyword>
<reference evidence="2 3" key="1">
    <citation type="submission" date="2019-03" db="EMBL/GenBank/DDBJ databases">
        <title>Ramlibacter sp. 18x22-1, whole genome shotgun sequence.</title>
        <authorList>
            <person name="Zhang X."/>
            <person name="Feng G."/>
            <person name="Zhu H."/>
        </authorList>
    </citation>
    <scope>NUCLEOTIDE SEQUENCE [LARGE SCALE GENOMIC DNA]</scope>
    <source>
        <strain evidence="2 3">18x22-1</strain>
    </source>
</reference>
<protein>
    <submittedName>
        <fullName evidence="2">Uncharacterized protein</fullName>
    </submittedName>
</protein>
<dbReference type="AlphaFoldDB" id="A0A4Z0BMV0"/>
<accession>A0A4Z0BMV0</accession>
<proteinExistence type="predicted"/>
<gene>
    <name evidence="2" type="ORF">EZ216_13415</name>
</gene>
<dbReference type="RefSeq" id="WP_135250289.1">
    <property type="nucleotide sequence ID" value="NZ_SMLK01000004.1"/>
</dbReference>
<keyword evidence="1" id="KW-0472">Membrane</keyword>
<dbReference type="Proteomes" id="UP000297839">
    <property type="component" value="Unassembled WGS sequence"/>
</dbReference>
<organism evidence="2 3">
    <name type="scientific">Ramlibacter humi</name>
    <dbReference type="NCBI Taxonomy" id="2530451"/>
    <lineage>
        <taxon>Bacteria</taxon>
        <taxon>Pseudomonadati</taxon>
        <taxon>Pseudomonadota</taxon>
        <taxon>Betaproteobacteria</taxon>
        <taxon>Burkholderiales</taxon>
        <taxon>Comamonadaceae</taxon>
        <taxon>Ramlibacter</taxon>
    </lineage>
</organism>
<name>A0A4Z0BMV0_9BURK</name>